<organism evidence="1 2">
    <name type="scientific">Salinibacter ruber</name>
    <dbReference type="NCBI Taxonomy" id="146919"/>
    <lineage>
        <taxon>Bacteria</taxon>
        <taxon>Pseudomonadati</taxon>
        <taxon>Rhodothermota</taxon>
        <taxon>Rhodothermia</taxon>
        <taxon>Rhodothermales</taxon>
        <taxon>Salinibacteraceae</taxon>
        <taxon>Salinibacter</taxon>
    </lineage>
</organism>
<dbReference type="Gene3D" id="3.40.50.300">
    <property type="entry name" value="P-loop containing nucleotide triphosphate hydrolases"/>
    <property type="match status" value="1"/>
</dbReference>
<proteinExistence type="predicted"/>
<protein>
    <recommendedName>
        <fullName evidence="3">Sulfotransferase</fullName>
    </recommendedName>
</protein>
<comment type="caution">
    <text evidence="1">The sequence shown here is derived from an EMBL/GenBank/DDBJ whole genome shotgun (WGS) entry which is preliminary data.</text>
</comment>
<name>A0A9X2V7U2_9BACT</name>
<sequence length="273" mass="31173">MTKRTKERWWRRFLNLIPCDTEEAIVISGTARGGTTWLGEIIGTLPGCKFLGEPLNYGMDRPVYEIARPPHGPPFQHPTGDAPKLRAYFRQALEGRVPGGWHLGTDSSAHRLFRHLARRRVVMKLVQGNRLLHWLAHTFEVRGIVMLVRHPCAVVASMQRYGNWAYATLTPDAPSFSHIEKALPDVLVNDIRSRLPNLPTSKEEMLALRWALDYYIPFFVHRDAGHPWILVPYERLVASGLNAASNDLLGRAVFCRSNLQREVWTDEVRPELV</sequence>
<dbReference type="EMBL" id="JANUBL010000009">
    <property type="protein sequence ID" value="MCS4122723.1"/>
    <property type="molecule type" value="Genomic_DNA"/>
</dbReference>
<accession>A0A9X2V7U2</accession>
<evidence type="ECO:0000313" key="1">
    <source>
        <dbReference type="EMBL" id="MCS4122723.1"/>
    </source>
</evidence>
<gene>
    <name evidence="1" type="ORF">GGP45_003090</name>
</gene>
<dbReference type="InterPro" id="IPR027417">
    <property type="entry name" value="P-loop_NTPase"/>
</dbReference>
<dbReference type="Proteomes" id="UP001155144">
    <property type="component" value="Unassembled WGS sequence"/>
</dbReference>
<evidence type="ECO:0000313" key="2">
    <source>
        <dbReference type="Proteomes" id="UP001155144"/>
    </source>
</evidence>
<dbReference type="RefSeq" id="WP_259040431.1">
    <property type="nucleotide sequence ID" value="NZ_JANUBL010000009.1"/>
</dbReference>
<dbReference type="AlphaFoldDB" id="A0A9X2V7U2"/>
<evidence type="ECO:0008006" key="3">
    <source>
        <dbReference type="Google" id="ProtNLM"/>
    </source>
</evidence>
<dbReference type="SUPFAM" id="SSF52540">
    <property type="entry name" value="P-loop containing nucleoside triphosphate hydrolases"/>
    <property type="match status" value="1"/>
</dbReference>
<reference evidence="1" key="1">
    <citation type="submission" date="2022-08" db="EMBL/GenBank/DDBJ databases">
        <title>Genomic Encyclopedia of Type Strains, Phase V (KMG-V): Genome sequencing to study the core and pangenomes of soil and plant-associated prokaryotes.</title>
        <authorList>
            <person name="Whitman W."/>
        </authorList>
    </citation>
    <scope>NUCLEOTIDE SEQUENCE</scope>
    <source>
        <strain evidence="1">SP3026</strain>
    </source>
</reference>